<accession>A0ACC2QN13</accession>
<reference evidence="1" key="1">
    <citation type="submission" date="2023-03" db="EMBL/GenBank/DDBJ databases">
        <title>Chromosome-level genomes of two armyworms, Mythimna separata and Mythimna loreyi, provide insights into the biosynthesis and reception of sex pheromones.</title>
        <authorList>
            <person name="Zhao H."/>
        </authorList>
    </citation>
    <scope>NUCLEOTIDE SEQUENCE</scope>
    <source>
        <strain evidence="1">BeijingLab</strain>
    </source>
</reference>
<keyword evidence="2" id="KW-1185">Reference proteome</keyword>
<evidence type="ECO:0000313" key="2">
    <source>
        <dbReference type="Proteomes" id="UP001231649"/>
    </source>
</evidence>
<sequence length="171" mass="18168">MAVVSEAAATRELIDLFGNAMETAEQAAGQVTGQLSSTFARSADDFDAFPDKSKLAQRNFTLAEVRRCAGQRAGCLYIVYDGQVLDLTQFAPFHLGGASMLEQYAGRDATAAMRAAGMPAQVFDVFLKRFVVGRLVQTATASSSSASTPSRSPAVIQTCGWIPSLMGLCKN</sequence>
<comment type="caution">
    <text evidence="1">The sequence shown here is derived from an EMBL/GenBank/DDBJ whole genome shotgun (WGS) entry which is preliminary data.</text>
</comment>
<protein>
    <submittedName>
        <fullName evidence="1">Uncharacterized protein</fullName>
    </submittedName>
</protein>
<organism evidence="1 2">
    <name type="scientific">Mythimna loreyi</name>
    <dbReference type="NCBI Taxonomy" id="667449"/>
    <lineage>
        <taxon>Eukaryota</taxon>
        <taxon>Metazoa</taxon>
        <taxon>Ecdysozoa</taxon>
        <taxon>Arthropoda</taxon>
        <taxon>Hexapoda</taxon>
        <taxon>Insecta</taxon>
        <taxon>Pterygota</taxon>
        <taxon>Neoptera</taxon>
        <taxon>Endopterygota</taxon>
        <taxon>Lepidoptera</taxon>
        <taxon>Glossata</taxon>
        <taxon>Ditrysia</taxon>
        <taxon>Noctuoidea</taxon>
        <taxon>Noctuidae</taxon>
        <taxon>Noctuinae</taxon>
        <taxon>Hadenini</taxon>
        <taxon>Mythimna</taxon>
    </lineage>
</organism>
<name>A0ACC2QN13_9NEOP</name>
<gene>
    <name evidence="1" type="ORF">PYW08_006588</name>
</gene>
<proteinExistence type="predicted"/>
<evidence type="ECO:0000313" key="1">
    <source>
        <dbReference type="EMBL" id="KAJ8721123.1"/>
    </source>
</evidence>
<dbReference type="Proteomes" id="UP001231649">
    <property type="component" value="Chromosome 19"/>
</dbReference>
<dbReference type="EMBL" id="CM056795">
    <property type="protein sequence ID" value="KAJ8721123.1"/>
    <property type="molecule type" value="Genomic_DNA"/>
</dbReference>